<evidence type="ECO:0000256" key="1">
    <source>
        <dbReference type="ARBA" id="ARBA00004123"/>
    </source>
</evidence>
<reference evidence="10" key="1">
    <citation type="submission" date="2024-02" db="UniProtKB">
        <authorList>
            <consortium name="WormBaseParasite"/>
        </authorList>
    </citation>
    <scope>IDENTIFICATION</scope>
</reference>
<proteinExistence type="predicted"/>
<keyword evidence="4" id="KW-0238">DNA-binding</keyword>
<dbReference type="InterPro" id="IPR036096">
    <property type="entry name" value="Ataxin_AXH_dom_sf"/>
</dbReference>
<feature type="region of interest" description="Disordered" evidence="7">
    <location>
        <begin position="443"/>
        <end position="524"/>
    </location>
</feature>
<keyword evidence="5" id="KW-0804">Transcription</keyword>
<dbReference type="PROSITE" id="PS51148">
    <property type="entry name" value="AXH"/>
    <property type="match status" value="1"/>
</dbReference>
<feature type="region of interest" description="Disordered" evidence="7">
    <location>
        <begin position="250"/>
        <end position="295"/>
    </location>
</feature>
<dbReference type="PANTHER" id="PTHR13392:SF13">
    <property type="entry name" value="AXH DOMAIN-CONTAINING PROTEIN"/>
    <property type="match status" value="1"/>
</dbReference>
<sequence length="524" mass="57838">MSNTHVEAPITIPWTPHDYQPLPRPSNMNELTKLIINSPGLTSLPSMPTIGNLNNSPTSAFSQPPQNSAFSPPSPSLLLAALAQQHSLANSTPNLPTQNPNFPLDLARFQQQFQLQQAQQAILQQIISNQLNSVNNNGSRSAPATTTTFPTQFPSMNPAILHAQQTKAQGFPFTNLNPLLGLKPPLLSNLNNMPPPKMIPPRTVLRKNLSVGQIDCQSTMPKDQPRSPFIQNLQTMKTLINQTTLNDHVDFPGTSTAQTTLINNKPKSTSDSGRSDVRSRSSSGSSHESFEMGRLPTTNYYPTHFMKGTIIELADGRTKKVEDMSSDDFLKFAEISSYLTMETSVVEGIEQIGQLIRVHFLIGDDKAECTQEYQPEHPFFVVAHGWSSHDPRKTKNTYGLDARQLMVGDMCISLTQRPDDVNGRVLEETVSISDARRFADRDAIERNSRDRKRRHSLSDQSSTTDSGNNDVVSGGSSSSGSSPLLHKKDEETENEQNEEQRDCGHGSSVEKKICHNSEEINVSA</sequence>
<dbReference type="PANTHER" id="PTHR13392">
    <property type="entry name" value="ATAXIN 1"/>
    <property type="match status" value="1"/>
</dbReference>
<dbReference type="GO" id="GO:0003723">
    <property type="term" value="F:RNA binding"/>
    <property type="evidence" value="ECO:0007669"/>
    <property type="project" value="InterPro"/>
</dbReference>
<evidence type="ECO:0000256" key="6">
    <source>
        <dbReference type="ARBA" id="ARBA00023242"/>
    </source>
</evidence>
<name>A0AAF3FE91_9BILA</name>
<dbReference type="InterPro" id="IPR003652">
    <property type="entry name" value="Ataxin_AXH_dom"/>
</dbReference>
<evidence type="ECO:0000313" key="9">
    <source>
        <dbReference type="Proteomes" id="UP000887575"/>
    </source>
</evidence>
<dbReference type="GO" id="GO:0006355">
    <property type="term" value="P:regulation of DNA-templated transcription"/>
    <property type="evidence" value="ECO:0007669"/>
    <property type="project" value="InterPro"/>
</dbReference>
<dbReference type="AlphaFoldDB" id="A0AAF3FE91"/>
<keyword evidence="3" id="KW-0805">Transcription regulation</keyword>
<evidence type="ECO:0000259" key="8">
    <source>
        <dbReference type="PROSITE" id="PS51148"/>
    </source>
</evidence>
<dbReference type="Pfam" id="PF08517">
    <property type="entry name" value="AXH"/>
    <property type="match status" value="1"/>
</dbReference>
<dbReference type="GO" id="GO:0005634">
    <property type="term" value="C:nucleus"/>
    <property type="evidence" value="ECO:0007669"/>
    <property type="project" value="UniProtKB-SubCell"/>
</dbReference>
<feature type="compositionally biased region" description="Low complexity" evidence="7">
    <location>
        <begin position="465"/>
        <end position="482"/>
    </location>
</feature>
<protein>
    <submittedName>
        <fullName evidence="10">AXH domain-containing protein</fullName>
    </submittedName>
</protein>
<feature type="compositionally biased region" description="Basic and acidic residues" evidence="7">
    <location>
        <begin position="498"/>
        <end position="518"/>
    </location>
</feature>
<evidence type="ECO:0000256" key="7">
    <source>
        <dbReference type="SAM" id="MobiDB-lite"/>
    </source>
</evidence>
<evidence type="ECO:0000256" key="2">
    <source>
        <dbReference type="ARBA" id="ARBA00022491"/>
    </source>
</evidence>
<dbReference type="SMART" id="SM00536">
    <property type="entry name" value="AXH"/>
    <property type="match status" value="1"/>
</dbReference>
<feature type="domain" description="AXH" evidence="8">
    <location>
        <begin position="293"/>
        <end position="422"/>
    </location>
</feature>
<feature type="compositionally biased region" description="Polar residues" evidence="7">
    <location>
        <begin position="253"/>
        <end position="267"/>
    </location>
</feature>
<dbReference type="SUPFAM" id="SSF102031">
    <property type="entry name" value="AXH domain"/>
    <property type="match status" value="1"/>
</dbReference>
<keyword evidence="9" id="KW-1185">Reference proteome</keyword>
<evidence type="ECO:0000256" key="5">
    <source>
        <dbReference type="ARBA" id="ARBA00023163"/>
    </source>
</evidence>
<dbReference type="GO" id="GO:0003677">
    <property type="term" value="F:DNA binding"/>
    <property type="evidence" value="ECO:0007669"/>
    <property type="project" value="UniProtKB-KW"/>
</dbReference>
<comment type="subcellular location">
    <subcellularLocation>
        <location evidence="1">Nucleus</location>
    </subcellularLocation>
</comment>
<dbReference type="WBParaSite" id="MBELARI_LOCUS5116">
    <property type="protein sequence ID" value="MBELARI_LOCUS5116"/>
    <property type="gene ID" value="MBELARI_LOCUS5116"/>
</dbReference>
<dbReference type="Proteomes" id="UP000887575">
    <property type="component" value="Unassembled WGS sequence"/>
</dbReference>
<keyword evidence="6" id="KW-0539">Nucleus</keyword>
<dbReference type="InterPro" id="IPR043404">
    <property type="entry name" value="ATAXIN1-like"/>
</dbReference>
<keyword evidence="2" id="KW-0678">Repressor</keyword>
<evidence type="ECO:0000256" key="3">
    <source>
        <dbReference type="ARBA" id="ARBA00023015"/>
    </source>
</evidence>
<organism evidence="9 10">
    <name type="scientific">Mesorhabditis belari</name>
    <dbReference type="NCBI Taxonomy" id="2138241"/>
    <lineage>
        <taxon>Eukaryota</taxon>
        <taxon>Metazoa</taxon>
        <taxon>Ecdysozoa</taxon>
        <taxon>Nematoda</taxon>
        <taxon>Chromadorea</taxon>
        <taxon>Rhabditida</taxon>
        <taxon>Rhabditina</taxon>
        <taxon>Rhabditomorpha</taxon>
        <taxon>Rhabditoidea</taxon>
        <taxon>Rhabditidae</taxon>
        <taxon>Mesorhabditinae</taxon>
        <taxon>Mesorhabditis</taxon>
    </lineage>
</organism>
<accession>A0AAF3FE91</accession>
<evidence type="ECO:0000313" key="10">
    <source>
        <dbReference type="WBParaSite" id="MBELARI_LOCUS5116"/>
    </source>
</evidence>
<evidence type="ECO:0000256" key="4">
    <source>
        <dbReference type="ARBA" id="ARBA00023125"/>
    </source>
</evidence>